<dbReference type="RefSeq" id="WP_161098662.1">
    <property type="nucleotide sequence ID" value="NZ_WWCW01000087.1"/>
</dbReference>
<dbReference type="AlphaFoldDB" id="A0A845GAC8"/>
<proteinExistence type="predicted"/>
<reference evidence="2 3" key="1">
    <citation type="submission" date="2020-01" db="EMBL/GenBank/DDBJ databases">
        <title>Novel species isolated from a subtropical stream in China.</title>
        <authorList>
            <person name="Lu H."/>
        </authorList>
    </citation>
    <scope>NUCLEOTIDE SEQUENCE [LARGE SCALE GENOMIC DNA]</scope>
    <source>
        <strain evidence="2 3">FT82W</strain>
    </source>
</reference>
<feature type="domain" description="DUF4351" evidence="1">
    <location>
        <begin position="282"/>
        <end position="334"/>
    </location>
</feature>
<comment type="caution">
    <text evidence="2">The sequence shown here is derived from an EMBL/GenBank/DDBJ whole genome shotgun (WGS) entry which is preliminary data.</text>
</comment>
<dbReference type="InterPro" id="IPR025587">
    <property type="entry name" value="DUF4351"/>
</dbReference>
<organism evidence="2 3">
    <name type="scientific">Duganella vulcania</name>
    <dbReference type="NCBI Taxonomy" id="2692166"/>
    <lineage>
        <taxon>Bacteria</taxon>
        <taxon>Pseudomonadati</taxon>
        <taxon>Pseudomonadota</taxon>
        <taxon>Betaproteobacteria</taxon>
        <taxon>Burkholderiales</taxon>
        <taxon>Oxalobacteraceae</taxon>
        <taxon>Telluria group</taxon>
        <taxon>Duganella</taxon>
    </lineage>
</organism>
<name>A0A845GAC8_9BURK</name>
<dbReference type="EMBL" id="WWCW01000087">
    <property type="protein sequence ID" value="MYM89778.1"/>
    <property type="molecule type" value="Genomic_DNA"/>
</dbReference>
<dbReference type="PANTHER" id="PTHR35586:SF1">
    <property type="entry name" value="SLL1691 PROTEIN"/>
    <property type="match status" value="1"/>
</dbReference>
<dbReference type="Proteomes" id="UP000470302">
    <property type="component" value="Unassembled WGS sequence"/>
</dbReference>
<sequence length="339" mass="39772">MDADDFDTPWKEVVMHHFPEFMAFYFPFAHAAIDWSRPHTFLDQEFGALTRDAELGKRLLDKLVSVYLHDGSEQWVLVHLEVQGWRDARFAERMFVYNYRVYDRYQRPVASLALLTDGGARWRPGSFGYRLLGCEMRIEFPVVKLRDFAGRMDELRAHPNPFALVTMAHLQALQTRGNAHRRRIAKWRLTKLLYQRDWDKQRIINLYRVIDWMMRLPEGLEARLRSGMLQIERRKAMTYLSSIERIGMEIGRKEGLKEGRQEGRLEGLQEGLQEGRQEGRAEGRQEGWVEVLTELLTQRFGPLDAQVRLRIAEADVPQLSAWARNFVDATSLDEVFRSS</sequence>
<dbReference type="Pfam" id="PF14261">
    <property type="entry name" value="DUF4351"/>
    <property type="match status" value="1"/>
</dbReference>
<dbReference type="PANTHER" id="PTHR35586">
    <property type="entry name" value="SLL1691 PROTEIN"/>
    <property type="match status" value="1"/>
</dbReference>
<protein>
    <submittedName>
        <fullName evidence="2">Transposase</fullName>
    </submittedName>
</protein>
<accession>A0A845GAC8</accession>
<evidence type="ECO:0000313" key="3">
    <source>
        <dbReference type="Proteomes" id="UP000470302"/>
    </source>
</evidence>
<gene>
    <name evidence="2" type="ORF">GTP91_21680</name>
</gene>
<evidence type="ECO:0000313" key="2">
    <source>
        <dbReference type="EMBL" id="MYM89778.1"/>
    </source>
</evidence>
<evidence type="ECO:0000259" key="1">
    <source>
        <dbReference type="Pfam" id="PF14261"/>
    </source>
</evidence>